<protein>
    <recommendedName>
        <fullName evidence="6 7">Peptide chain release factor 1</fullName>
        <shortName evidence="7">RF-1</shortName>
    </recommendedName>
</protein>
<comment type="PTM">
    <text evidence="7">Methylated by PrmC. Methylation increases the termination efficiency of RF1.</text>
</comment>
<organism evidence="10 11">
    <name type="scientific">Promicromonospora umidemergens</name>
    <dbReference type="NCBI Taxonomy" id="629679"/>
    <lineage>
        <taxon>Bacteria</taxon>
        <taxon>Bacillati</taxon>
        <taxon>Actinomycetota</taxon>
        <taxon>Actinomycetes</taxon>
        <taxon>Micrococcales</taxon>
        <taxon>Promicromonosporaceae</taxon>
        <taxon>Promicromonospora</taxon>
    </lineage>
</organism>
<dbReference type="Pfam" id="PF00472">
    <property type="entry name" value="RF-1"/>
    <property type="match status" value="1"/>
</dbReference>
<dbReference type="HAMAP" id="MF_00093">
    <property type="entry name" value="Rel_fac_1"/>
    <property type="match status" value="1"/>
</dbReference>
<proteinExistence type="inferred from homology"/>
<evidence type="ECO:0000256" key="4">
    <source>
        <dbReference type="ARBA" id="ARBA00022490"/>
    </source>
</evidence>
<dbReference type="InterPro" id="IPR004373">
    <property type="entry name" value="RF-1"/>
</dbReference>
<feature type="domain" description="Prokaryotic-type class I peptide chain release factors" evidence="9">
    <location>
        <begin position="232"/>
        <end position="248"/>
    </location>
</feature>
<keyword evidence="8" id="KW-0175">Coiled coil</keyword>
<dbReference type="SMART" id="SM00937">
    <property type="entry name" value="PCRF"/>
    <property type="match status" value="1"/>
</dbReference>
<dbReference type="Gene3D" id="3.30.160.20">
    <property type="match status" value="1"/>
</dbReference>
<gene>
    <name evidence="7 10" type="primary">prfA</name>
    <name evidence="10" type="ORF">GCM10023198_56580</name>
</gene>
<dbReference type="EMBL" id="BAABHM010000036">
    <property type="protein sequence ID" value="GAA4724243.1"/>
    <property type="molecule type" value="Genomic_DNA"/>
</dbReference>
<evidence type="ECO:0000256" key="1">
    <source>
        <dbReference type="ARBA" id="ARBA00002986"/>
    </source>
</evidence>
<feature type="modified residue" description="N5-methylglutamine" evidence="7">
    <location>
        <position position="239"/>
    </location>
</feature>
<name>A0ABP8YCH5_9MICO</name>
<evidence type="ECO:0000256" key="8">
    <source>
        <dbReference type="SAM" id="Coils"/>
    </source>
</evidence>
<evidence type="ECO:0000256" key="5">
    <source>
        <dbReference type="ARBA" id="ARBA00022917"/>
    </source>
</evidence>
<evidence type="ECO:0000256" key="3">
    <source>
        <dbReference type="ARBA" id="ARBA00022481"/>
    </source>
</evidence>
<evidence type="ECO:0000259" key="9">
    <source>
        <dbReference type="PROSITE" id="PS00745"/>
    </source>
</evidence>
<keyword evidence="11" id="KW-1185">Reference proteome</keyword>
<evidence type="ECO:0000256" key="2">
    <source>
        <dbReference type="ARBA" id="ARBA00010835"/>
    </source>
</evidence>
<dbReference type="Proteomes" id="UP001500843">
    <property type="component" value="Unassembled WGS sequence"/>
</dbReference>
<reference evidence="11" key="1">
    <citation type="journal article" date="2019" name="Int. J. Syst. Evol. Microbiol.">
        <title>The Global Catalogue of Microorganisms (GCM) 10K type strain sequencing project: providing services to taxonomists for standard genome sequencing and annotation.</title>
        <authorList>
            <consortium name="The Broad Institute Genomics Platform"/>
            <consortium name="The Broad Institute Genome Sequencing Center for Infectious Disease"/>
            <person name="Wu L."/>
            <person name="Ma J."/>
        </authorList>
    </citation>
    <scope>NUCLEOTIDE SEQUENCE [LARGE SCALE GENOMIC DNA]</scope>
    <source>
        <strain evidence="11">JCM 17975</strain>
    </source>
</reference>
<sequence>MTESSFAAVGPLLSEHTEIESALADPAVHADAGRARTLGRRYAELNQVVGAYRAWEQAHDDAEAAAELAVEDASFAAELPVLKEAEAVAEEKLRRVLVPRDPDDGRDAILEIKAGEGGEESALFAGDLLRMYLRFAEQQGWSTQLLEATASDLGGYKDVQVAVKAKNVQGPEDGVWHSLKYEGGVHRVQRVPVTESQGRIHTSAAGVLVFPEVDDPGELEIDQNDLRIDVYRSSGPGGQSVNTTDSAVRITHLPTGIVVSMQNEKSQLQNREQAMRVLRARLLAAQAEAAAAESAELRRSQVRTVDRSERIRTYNYPENRIVDHRTGYKAYNLDQVLDGDLGPVVRSAIDADEAERLAAASGV</sequence>
<dbReference type="InterPro" id="IPR005139">
    <property type="entry name" value="PCRF"/>
</dbReference>
<dbReference type="InterPro" id="IPR045853">
    <property type="entry name" value="Pep_chain_release_fac_I_sf"/>
</dbReference>
<comment type="caution">
    <text evidence="10">The sequence shown here is derived from an EMBL/GenBank/DDBJ whole genome shotgun (WGS) entry which is preliminary data.</text>
</comment>
<dbReference type="Gene3D" id="3.30.70.1660">
    <property type="match status" value="1"/>
</dbReference>
<accession>A0ABP8YCH5</accession>
<dbReference type="NCBIfam" id="NF001859">
    <property type="entry name" value="PRK00591.1"/>
    <property type="match status" value="1"/>
</dbReference>
<comment type="function">
    <text evidence="1 7">Peptide chain release factor 1 directs the termination of translation in response to the peptide chain termination codons UAG and UAA.</text>
</comment>
<evidence type="ECO:0000313" key="10">
    <source>
        <dbReference type="EMBL" id="GAA4724243.1"/>
    </source>
</evidence>
<dbReference type="SUPFAM" id="SSF75620">
    <property type="entry name" value="Release factor"/>
    <property type="match status" value="1"/>
</dbReference>
<dbReference type="PANTHER" id="PTHR43804">
    <property type="entry name" value="LD18447P"/>
    <property type="match status" value="1"/>
</dbReference>
<comment type="similarity">
    <text evidence="2 7">Belongs to the prokaryotic/mitochondrial release factor family.</text>
</comment>
<keyword evidence="3 7" id="KW-0488">Methylation</keyword>
<dbReference type="InterPro" id="IPR000352">
    <property type="entry name" value="Pep_chain_release_fac_I"/>
</dbReference>
<dbReference type="RefSeq" id="WP_253872675.1">
    <property type="nucleotide sequence ID" value="NZ_BAABHM010000036.1"/>
</dbReference>
<dbReference type="Gene3D" id="6.10.140.1950">
    <property type="match status" value="1"/>
</dbReference>
<evidence type="ECO:0000256" key="7">
    <source>
        <dbReference type="HAMAP-Rule" id="MF_00093"/>
    </source>
</evidence>
<dbReference type="PANTHER" id="PTHR43804:SF7">
    <property type="entry name" value="LD18447P"/>
    <property type="match status" value="1"/>
</dbReference>
<dbReference type="Pfam" id="PF03462">
    <property type="entry name" value="PCRF"/>
    <property type="match status" value="1"/>
</dbReference>
<keyword evidence="4 7" id="KW-0963">Cytoplasm</keyword>
<dbReference type="PROSITE" id="PS00745">
    <property type="entry name" value="RF_PROK_I"/>
    <property type="match status" value="1"/>
</dbReference>
<feature type="coiled-coil region" evidence="8">
    <location>
        <begin position="261"/>
        <end position="295"/>
    </location>
</feature>
<evidence type="ECO:0000313" key="11">
    <source>
        <dbReference type="Proteomes" id="UP001500843"/>
    </source>
</evidence>
<dbReference type="NCBIfam" id="TIGR00019">
    <property type="entry name" value="prfA"/>
    <property type="match status" value="1"/>
</dbReference>
<comment type="subcellular location">
    <subcellularLocation>
        <location evidence="7">Cytoplasm</location>
    </subcellularLocation>
</comment>
<dbReference type="InterPro" id="IPR050057">
    <property type="entry name" value="Prokaryotic/Mito_RF"/>
</dbReference>
<keyword evidence="5 7" id="KW-0648">Protein biosynthesis</keyword>
<evidence type="ECO:0000256" key="6">
    <source>
        <dbReference type="ARBA" id="ARBA00050039"/>
    </source>
</evidence>